<evidence type="ECO:0000313" key="4">
    <source>
        <dbReference type="Proteomes" id="UP000181790"/>
    </source>
</evidence>
<feature type="domain" description="Endonuclease/exonuclease/phosphatase" evidence="2">
    <location>
        <begin position="101"/>
        <end position="301"/>
    </location>
</feature>
<dbReference type="Pfam" id="PF03372">
    <property type="entry name" value="Exo_endo_phos"/>
    <property type="match status" value="1"/>
</dbReference>
<feature type="transmembrane region" description="Helical" evidence="1">
    <location>
        <begin position="60"/>
        <end position="82"/>
    </location>
</feature>
<reference evidence="3 4" key="1">
    <citation type="submission" date="2016-10" db="EMBL/GenBank/DDBJ databases">
        <title>Arsenicibacter rosenii gen. nov., sp. nov., an efficient arsenic-methylating bacterium isolated from an arsenic-contaminated paddy soil.</title>
        <authorList>
            <person name="Huang K."/>
        </authorList>
    </citation>
    <scope>NUCLEOTIDE SEQUENCE [LARGE SCALE GENOMIC DNA]</scope>
    <source>
        <strain evidence="3 4">SM-1</strain>
    </source>
</reference>
<keyword evidence="4" id="KW-1185">Reference proteome</keyword>
<dbReference type="SUPFAM" id="SSF56219">
    <property type="entry name" value="DNase I-like"/>
    <property type="match status" value="1"/>
</dbReference>
<organism evidence="3 4">
    <name type="scientific">Arsenicibacter rosenii</name>
    <dbReference type="NCBI Taxonomy" id="1750698"/>
    <lineage>
        <taxon>Bacteria</taxon>
        <taxon>Pseudomonadati</taxon>
        <taxon>Bacteroidota</taxon>
        <taxon>Cytophagia</taxon>
        <taxon>Cytophagales</taxon>
        <taxon>Spirosomataceae</taxon>
        <taxon>Arsenicibacter</taxon>
    </lineage>
</organism>
<feature type="transmembrane region" description="Helical" evidence="1">
    <location>
        <begin position="29"/>
        <end position="53"/>
    </location>
</feature>
<dbReference type="AlphaFoldDB" id="A0A1S2VMK9"/>
<dbReference type="EMBL" id="MORL01000003">
    <property type="protein sequence ID" value="OIN59630.1"/>
    <property type="molecule type" value="Genomic_DNA"/>
</dbReference>
<comment type="caution">
    <text evidence="3">The sequence shown here is derived from an EMBL/GenBank/DDBJ whole genome shotgun (WGS) entry which is preliminary data.</text>
</comment>
<gene>
    <name evidence="3" type="ORF">BLX24_07080</name>
</gene>
<keyword evidence="1" id="KW-0472">Membrane</keyword>
<keyword evidence="1" id="KW-0812">Transmembrane</keyword>
<evidence type="ECO:0000313" key="3">
    <source>
        <dbReference type="EMBL" id="OIN59630.1"/>
    </source>
</evidence>
<evidence type="ECO:0000259" key="2">
    <source>
        <dbReference type="Pfam" id="PF03372"/>
    </source>
</evidence>
<dbReference type="InterPro" id="IPR036691">
    <property type="entry name" value="Endo/exonu/phosph_ase_sf"/>
</dbReference>
<evidence type="ECO:0000256" key="1">
    <source>
        <dbReference type="SAM" id="Phobius"/>
    </source>
</evidence>
<proteinExistence type="predicted"/>
<protein>
    <recommendedName>
        <fullName evidence="2">Endonuclease/exonuclease/phosphatase domain-containing protein</fullName>
    </recommendedName>
</protein>
<keyword evidence="1" id="KW-1133">Transmembrane helix</keyword>
<feature type="transmembrane region" description="Helical" evidence="1">
    <location>
        <begin position="5"/>
        <end position="23"/>
    </location>
</feature>
<accession>A0A1S2VMK9</accession>
<dbReference type="Gene3D" id="3.60.10.10">
    <property type="entry name" value="Endonuclease/exonuclease/phosphatase"/>
    <property type="match status" value="1"/>
</dbReference>
<sequence length="314" mass="35720">MKPEWIYTGIAVATGLLALATILGRLGRFFFLFELCSHFSVQFAVIAAGLTVVWTIRRRWLLTGIAALCLAWHSYLVLPWLLASPPSVSDAKAGVRILHANVLYTRDEMQTTIDLIRREKPDLFVLQEMTPESIKQVTKALADTYPYTDTLMAKDPCYLLVASRTSFLTDHQARRDKLVFHLMTNIRDHDLSFITVHTRTPILPSWFDERNEQLAFVSERIQEVPQPAVLMGDFNVSIFSPVYAQYFDDRPGLTACRKGFGIQPTWPRYLLPLMLPIDQAFVNSGFRTVNFRTLPQPGSDHKAVVVDLAFTKQN</sequence>
<dbReference type="Proteomes" id="UP000181790">
    <property type="component" value="Unassembled WGS sequence"/>
</dbReference>
<dbReference type="GO" id="GO:0003824">
    <property type="term" value="F:catalytic activity"/>
    <property type="evidence" value="ECO:0007669"/>
    <property type="project" value="InterPro"/>
</dbReference>
<dbReference type="InterPro" id="IPR005135">
    <property type="entry name" value="Endo/exonuclease/phosphatase"/>
</dbReference>
<name>A0A1S2VMK9_9BACT</name>